<sequence length="319" mass="36349">MSLREQLRDILPQILPASPVEAIKGTELIRLVRHKLPDDYSDATLRYHFSILSYDPSSPIAKVDQGQGYYLRLNKSESRNEAMHLGIFGADASPVDLATLRYARFRSVVERHCVHGGRYPFALMQTPGGHWELPDMVITDWDFEADNDDAPRLDETMLNLKRHLGVSTVELTAAQLKLSITLDSCNEDFFKTLSATRWANQGEILIAERVSDEALVETLRTLGHQHGIGITSLGLDLDLLDELPLPDDIRKMSAAEFESLQTLLKPQRISIGTHRSHLDWQHLSTLKKKHDSLSRMLRWLNECLENRKPVWPAREREEA</sequence>
<proteinExistence type="predicted"/>
<evidence type="ECO:0000313" key="2">
    <source>
        <dbReference type="Proteomes" id="UP000253426"/>
    </source>
</evidence>
<keyword evidence="2" id="KW-1185">Reference proteome</keyword>
<organism evidence="1 2">
    <name type="scientific">Roseimicrobium gellanilyticum</name>
    <dbReference type="NCBI Taxonomy" id="748857"/>
    <lineage>
        <taxon>Bacteria</taxon>
        <taxon>Pseudomonadati</taxon>
        <taxon>Verrucomicrobiota</taxon>
        <taxon>Verrucomicrobiia</taxon>
        <taxon>Verrucomicrobiales</taxon>
        <taxon>Verrucomicrobiaceae</taxon>
        <taxon>Roseimicrobium</taxon>
    </lineage>
</organism>
<dbReference type="RefSeq" id="WP_113957424.1">
    <property type="nucleotide sequence ID" value="NZ_QNRR01000002.1"/>
</dbReference>
<dbReference type="AlphaFoldDB" id="A0A366HQV7"/>
<accession>A0A366HQV7</accession>
<dbReference type="EMBL" id="QNRR01000002">
    <property type="protein sequence ID" value="RBP45856.1"/>
    <property type="molecule type" value="Genomic_DNA"/>
</dbReference>
<dbReference type="OrthoDB" id="180533at2"/>
<evidence type="ECO:0000313" key="1">
    <source>
        <dbReference type="EMBL" id="RBP45856.1"/>
    </source>
</evidence>
<gene>
    <name evidence="1" type="ORF">DES53_102239</name>
</gene>
<name>A0A366HQV7_9BACT</name>
<dbReference type="Proteomes" id="UP000253426">
    <property type="component" value="Unassembled WGS sequence"/>
</dbReference>
<reference evidence="1 2" key="1">
    <citation type="submission" date="2018-06" db="EMBL/GenBank/DDBJ databases">
        <title>Genomic Encyclopedia of Type Strains, Phase IV (KMG-IV): sequencing the most valuable type-strain genomes for metagenomic binning, comparative biology and taxonomic classification.</title>
        <authorList>
            <person name="Goeker M."/>
        </authorList>
    </citation>
    <scope>NUCLEOTIDE SEQUENCE [LARGE SCALE GENOMIC DNA]</scope>
    <source>
        <strain evidence="1 2">DSM 25532</strain>
    </source>
</reference>
<comment type="caution">
    <text evidence="1">The sequence shown here is derived from an EMBL/GenBank/DDBJ whole genome shotgun (WGS) entry which is preliminary data.</text>
</comment>
<protein>
    <submittedName>
        <fullName evidence="1">Uncharacterized protein</fullName>
    </submittedName>
</protein>